<reference evidence="1 2" key="1">
    <citation type="submission" date="2024-10" db="EMBL/GenBank/DDBJ databases">
        <title>The Natural Products Discovery Center: Release of the First 8490 Sequenced Strains for Exploring Actinobacteria Biosynthetic Diversity.</title>
        <authorList>
            <person name="Kalkreuter E."/>
            <person name="Kautsar S.A."/>
            <person name="Yang D."/>
            <person name="Bader C.D."/>
            <person name="Teijaro C.N."/>
            <person name="Fluegel L."/>
            <person name="Davis C.M."/>
            <person name="Simpson J.R."/>
            <person name="Lauterbach L."/>
            <person name="Steele A.D."/>
            <person name="Gui C."/>
            <person name="Meng S."/>
            <person name="Li G."/>
            <person name="Viehrig K."/>
            <person name="Ye F."/>
            <person name="Su P."/>
            <person name="Kiefer A.F."/>
            <person name="Nichols A."/>
            <person name="Cepeda A.J."/>
            <person name="Yan W."/>
            <person name="Fan B."/>
            <person name="Jiang Y."/>
            <person name="Adhikari A."/>
            <person name="Zheng C.-J."/>
            <person name="Schuster L."/>
            <person name="Cowan T.M."/>
            <person name="Smanski M.J."/>
            <person name="Chevrette M.G."/>
            <person name="De Carvalho L.P.S."/>
            <person name="Shen B."/>
        </authorList>
    </citation>
    <scope>NUCLEOTIDE SEQUENCE [LARGE SCALE GENOMIC DNA]</scope>
    <source>
        <strain evidence="1 2">NPDC002593</strain>
    </source>
</reference>
<gene>
    <name evidence="1" type="ORF">ACFYXQ_12980</name>
</gene>
<dbReference type="EMBL" id="JBIAQY010000004">
    <property type="protein sequence ID" value="MFF3568677.1"/>
    <property type="molecule type" value="Genomic_DNA"/>
</dbReference>
<sequence length="354" mass="36790">MLVSGNARGTDRGGVAPTVGLADIARGAADLAVDETSLPPNPMIAVDLNLDQWEYADAAVAALERRTVIVVGFARTDLPPAAAPVLEALTCTLAPNGPGRTWTPGTTDDLAQIAATVSAAPRAALTLTGLLELTSRSCVADGLVAESLAYSMLLAGPEFAAWRADRPRREVPGAADPVLFDRTGDVLTVTLNRPDRHNAFGRAVRDGVLTGLAIAEHDDSVREIVLRGNGRSFCSGGDLDEFGTATDVSAAHLVRLQQSAALATHRLAPRVRAVLHGACIGAGIEVPSFAGRVQAAGDTRIRLPELSMGLVPGAGGTVGITHRIGRWRTAFLALTGRDIGVDTALAWGLVDEQV</sequence>
<proteinExistence type="predicted"/>
<dbReference type="Proteomes" id="UP001601992">
    <property type="component" value="Unassembled WGS sequence"/>
</dbReference>
<dbReference type="InterPro" id="IPR001753">
    <property type="entry name" value="Enoyl-CoA_hydra/iso"/>
</dbReference>
<evidence type="ECO:0000313" key="2">
    <source>
        <dbReference type="Proteomes" id="UP001601992"/>
    </source>
</evidence>
<organism evidence="1 2">
    <name type="scientific">Nocardia jiangxiensis</name>
    <dbReference type="NCBI Taxonomy" id="282685"/>
    <lineage>
        <taxon>Bacteria</taxon>
        <taxon>Bacillati</taxon>
        <taxon>Actinomycetota</taxon>
        <taxon>Actinomycetes</taxon>
        <taxon>Mycobacteriales</taxon>
        <taxon>Nocardiaceae</taxon>
        <taxon>Nocardia</taxon>
    </lineage>
</organism>
<dbReference type="CDD" id="cd06558">
    <property type="entry name" value="crotonase-like"/>
    <property type="match status" value="1"/>
</dbReference>
<dbReference type="Gene3D" id="3.90.226.10">
    <property type="entry name" value="2-enoyl-CoA Hydratase, Chain A, domain 1"/>
    <property type="match status" value="1"/>
</dbReference>
<name>A0ABW6RXC3_9NOCA</name>
<comment type="caution">
    <text evidence="1">The sequence shown here is derived from an EMBL/GenBank/DDBJ whole genome shotgun (WGS) entry which is preliminary data.</text>
</comment>
<dbReference type="SUPFAM" id="SSF52096">
    <property type="entry name" value="ClpP/crotonase"/>
    <property type="match status" value="1"/>
</dbReference>
<dbReference type="InterPro" id="IPR029045">
    <property type="entry name" value="ClpP/crotonase-like_dom_sf"/>
</dbReference>
<evidence type="ECO:0000313" key="1">
    <source>
        <dbReference type="EMBL" id="MFF3568677.1"/>
    </source>
</evidence>
<accession>A0ABW6RXC3</accession>
<dbReference type="PANTHER" id="PTHR11941">
    <property type="entry name" value="ENOYL-COA HYDRATASE-RELATED"/>
    <property type="match status" value="1"/>
</dbReference>
<dbReference type="Pfam" id="PF00378">
    <property type="entry name" value="ECH_1"/>
    <property type="match status" value="1"/>
</dbReference>
<protein>
    <submittedName>
        <fullName evidence="1">Enoyl-CoA hydratase/isomerase family protein</fullName>
    </submittedName>
</protein>
<dbReference type="PANTHER" id="PTHR11941:SF54">
    <property type="entry name" value="ENOYL-COA HYDRATASE, MITOCHONDRIAL"/>
    <property type="match status" value="1"/>
</dbReference>
<keyword evidence="2" id="KW-1185">Reference proteome</keyword>
<dbReference type="RefSeq" id="WP_387403619.1">
    <property type="nucleotide sequence ID" value="NZ_JBIAQY010000004.1"/>
</dbReference>